<dbReference type="SMART" id="SM00747">
    <property type="entry name" value="CFEM"/>
    <property type="match status" value="1"/>
</dbReference>
<evidence type="ECO:0000256" key="1">
    <source>
        <dbReference type="ARBA" id="ARBA00004609"/>
    </source>
</evidence>
<dbReference type="Proteomes" id="UP000756346">
    <property type="component" value="Unassembled WGS sequence"/>
</dbReference>
<dbReference type="OrthoDB" id="3559948at2759"/>
<evidence type="ECO:0000256" key="16">
    <source>
        <dbReference type="SAM" id="MobiDB-lite"/>
    </source>
</evidence>
<reference evidence="19" key="1">
    <citation type="journal article" date="2021" name="Nat. Commun.">
        <title>Genetic determinants of endophytism in the Arabidopsis root mycobiome.</title>
        <authorList>
            <person name="Mesny F."/>
            <person name="Miyauchi S."/>
            <person name="Thiergart T."/>
            <person name="Pickel B."/>
            <person name="Atanasova L."/>
            <person name="Karlsson M."/>
            <person name="Huettel B."/>
            <person name="Barry K.W."/>
            <person name="Haridas S."/>
            <person name="Chen C."/>
            <person name="Bauer D."/>
            <person name="Andreopoulos W."/>
            <person name="Pangilinan J."/>
            <person name="LaButti K."/>
            <person name="Riley R."/>
            <person name="Lipzen A."/>
            <person name="Clum A."/>
            <person name="Drula E."/>
            <person name="Henrissat B."/>
            <person name="Kohler A."/>
            <person name="Grigoriev I.V."/>
            <person name="Martin F.M."/>
            <person name="Hacquard S."/>
        </authorList>
    </citation>
    <scope>NUCLEOTIDE SEQUENCE</scope>
    <source>
        <strain evidence="19">MPI-CAGE-CH-0230</strain>
    </source>
</reference>
<evidence type="ECO:0000256" key="13">
    <source>
        <dbReference type="ARBA" id="ARBA00023180"/>
    </source>
</evidence>
<dbReference type="PANTHER" id="PTHR37928">
    <property type="entry name" value="CFEM DOMAIN PROTEIN (AFU_ORTHOLOGUE AFUA_6G14090)"/>
    <property type="match status" value="1"/>
</dbReference>
<evidence type="ECO:0000256" key="8">
    <source>
        <dbReference type="ARBA" id="ARBA00022723"/>
    </source>
</evidence>
<evidence type="ECO:0000256" key="3">
    <source>
        <dbReference type="ARBA" id="ARBA00010031"/>
    </source>
</evidence>
<keyword evidence="20" id="KW-1185">Reference proteome</keyword>
<feature type="binding site" description="axial binding residue" evidence="15">
    <location>
        <position position="42"/>
    </location>
    <ligand>
        <name>heme</name>
        <dbReference type="ChEBI" id="CHEBI:30413"/>
    </ligand>
    <ligandPart>
        <name>Fe</name>
        <dbReference type="ChEBI" id="CHEBI:18248"/>
    </ligandPart>
</feature>
<keyword evidence="13" id="KW-0325">Glycoprotein</keyword>
<evidence type="ECO:0000256" key="2">
    <source>
        <dbReference type="ARBA" id="ARBA00004613"/>
    </source>
</evidence>
<sequence>MHYALILAIASTAAAQYFPNQPSCAIPCLSSAISAVGCPATDISCQCGPTQAAIGAAAAGCLLTKCNLSEVSQAQSAGVAVCSSFSAGLLSNIPASTTASGSGSGSSGSMSMTQPPSTASSSASGATASSTSTSGGSGSSGSGSSGSSGSSTRTGSSASTTTIVTTGSNGLPTTTVSTTTRPNVGATPGPMIGAGILAGVIGAVVAL</sequence>
<feature type="compositionally biased region" description="Polar residues" evidence="16">
    <location>
        <begin position="163"/>
        <end position="172"/>
    </location>
</feature>
<dbReference type="RefSeq" id="XP_046016704.1">
    <property type="nucleotide sequence ID" value="XM_046152752.1"/>
</dbReference>
<feature type="signal peptide" evidence="17">
    <location>
        <begin position="1"/>
        <end position="15"/>
    </location>
</feature>
<dbReference type="PANTHER" id="PTHR37928:SF2">
    <property type="entry name" value="GPI ANCHORED CFEM DOMAIN PROTEIN (AFU_ORTHOLOGUE AFUA_6G10580)"/>
    <property type="match status" value="1"/>
</dbReference>
<feature type="chain" id="PRO_5040296530" description="CFEM domain-containing protein" evidence="17">
    <location>
        <begin position="16"/>
        <end position="207"/>
    </location>
</feature>
<dbReference type="PROSITE" id="PS52012">
    <property type="entry name" value="CFEM"/>
    <property type="match status" value="1"/>
</dbReference>
<keyword evidence="14" id="KW-0449">Lipoprotein</keyword>
<comment type="caution">
    <text evidence="15">Lacks conserved residue(s) required for the propagation of feature annotation.</text>
</comment>
<evidence type="ECO:0000256" key="17">
    <source>
        <dbReference type="SAM" id="SignalP"/>
    </source>
</evidence>
<evidence type="ECO:0000256" key="11">
    <source>
        <dbReference type="ARBA" id="ARBA00023136"/>
    </source>
</evidence>
<feature type="region of interest" description="Disordered" evidence="16">
    <location>
        <begin position="98"/>
        <end position="191"/>
    </location>
</feature>
<keyword evidence="6 15" id="KW-0349">Heme</keyword>
<name>A0A9P8YGM0_9PEZI</name>
<organism evidence="19 20">
    <name type="scientific">Microdochium trichocladiopsis</name>
    <dbReference type="NCBI Taxonomy" id="1682393"/>
    <lineage>
        <taxon>Eukaryota</taxon>
        <taxon>Fungi</taxon>
        <taxon>Dikarya</taxon>
        <taxon>Ascomycota</taxon>
        <taxon>Pezizomycotina</taxon>
        <taxon>Sordariomycetes</taxon>
        <taxon>Xylariomycetidae</taxon>
        <taxon>Xylariales</taxon>
        <taxon>Microdochiaceae</taxon>
        <taxon>Microdochium</taxon>
    </lineage>
</organism>
<dbReference type="GO" id="GO:0005886">
    <property type="term" value="C:plasma membrane"/>
    <property type="evidence" value="ECO:0007669"/>
    <property type="project" value="UniProtKB-SubCell"/>
</dbReference>
<evidence type="ECO:0000256" key="10">
    <source>
        <dbReference type="ARBA" id="ARBA00023004"/>
    </source>
</evidence>
<dbReference type="InterPro" id="IPR008427">
    <property type="entry name" value="Extracellular_membr_CFEM_dom"/>
</dbReference>
<feature type="domain" description="CFEM" evidence="18">
    <location>
        <begin position="1"/>
        <end position="108"/>
    </location>
</feature>
<dbReference type="GO" id="GO:0005576">
    <property type="term" value="C:extracellular region"/>
    <property type="evidence" value="ECO:0007669"/>
    <property type="project" value="UniProtKB-SubCell"/>
</dbReference>
<keyword evidence="4" id="KW-1003">Cell membrane</keyword>
<evidence type="ECO:0000256" key="6">
    <source>
        <dbReference type="ARBA" id="ARBA00022617"/>
    </source>
</evidence>
<protein>
    <recommendedName>
        <fullName evidence="18">CFEM domain-containing protein</fullName>
    </recommendedName>
</protein>
<dbReference type="EMBL" id="JAGTJQ010000002">
    <property type="protein sequence ID" value="KAH7037583.1"/>
    <property type="molecule type" value="Genomic_DNA"/>
</dbReference>
<evidence type="ECO:0000313" key="19">
    <source>
        <dbReference type="EMBL" id="KAH7037583.1"/>
    </source>
</evidence>
<comment type="caution">
    <text evidence="19">The sequence shown here is derived from an EMBL/GenBank/DDBJ whole genome shotgun (WGS) entry which is preliminary data.</text>
</comment>
<feature type="compositionally biased region" description="Low complexity" evidence="16">
    <location>
        <begin position="147"/>
        <end position="162"/>
    </location>
</feature>
<evidence type="ECO:0000256" key="15">
    <source>
        <dbReference type="PROSITE-ProRule" id="PRU01356"/>
    </source>
</evidence>
<gene>
    <name evidence="19" type="ORF">B0I36DRAFT_314374</name>
</gene>
<keyword evidence="9 17" id="KW-0732">Signal</keyword>
<feature type="compositionally biased region" description="Low complexity" evidence="16">
    <location>
        <begin position="98"/>
        <end position="134"/>
    </location>
</feature>
<evidence type="ECO:0000256" key="9">
    <source>
        <dbReference type="ARBA" id="ARBA00022729"/>
    </source>
</evidence>
<evidence type="ECO:0000313" key="20">
    <source>
        <dbReference type="Proteomes" id="UP000756346"/>
    </source>
</evidence>
<evidence type="ECO:0000256" key="4">
    <source>
        <dbReference type="ARBA" id="ARBA00022475"/>
    </source>
</evidence>
<comment type="subcellular location">
    <subcellularLocation>
        <location evidence="1">Cell membrane</location>
        <topology evidence="1">Lipid-anchor</topology>
        <topology evidence="1">GPI-anchor</topology>
    </subcellularLocation>
    <subcellularLocation>
        <location evidence="2">Secreted</location>
    </subcellularLocation>
</comment>
<dbReference type="GO" id="GO:0098552">
    <property type="term" value="C:side of membrane"/>
    <property type="evidence" value="ECO:0007669"/>
    <property type="project" value="UniProtKB-KW"/>
</dbReference>
<feature type="disulfide bond" evidence="15">
    <location>
        <begin position="38"/>
        <end position="45"/>
    </location>
</feature>
<evidence type="ECO:0000256" key="14">
    <source>
        <dbReference type="ARBA" id="ARBA00023288"/>
    </source>
</evidence>
<comment type="similarity">
    <text evidence="3">Belongs to the RBT5 family.</text>
</comment>
<keyword evidence="12 15" id="KW-1015">Disulfide bond</keyword>
<accession>A0A9P8YGM0</accession>
<keyword evidence="8 15" id="KW-0479">Metal-binding</keyword>
<keyword evidence="7" id="KW-0336">GPI-anchor</keyword>
<evidence type="ECO:0000256" key="12">
    <source>
        <dbReference type="ARBA" id="ARBA00023157"/>
    </source>
</evidence>
<keyword evidence="10 15" id="KW-0408">Iron</keyword>
<dbReference type="GeneID" id="70182298"/>
<evidence type="ECO:0000256" key="5">
    <source>
        <dbReference type="ARBA" id="ARBA00022525"/>
    </source>
</evidence>
<dbReference type="InterPro" id="IPR051735">
    <property type="entry name" value="CFEM_domain"/>
</dbReference>
<keyword evidence="11" id="KW-0472">Membrane</keyword>
<dbReference type="GO" id="GO:0046872">
    <property type="term" value="F:metal ion binding"/>
    <property type="evidence" value="ECO:0007669"/>
    <property type="project" value="UniProtKB-UniRule"/>
</dbReference>
<dbReference type="Pfam" id="PF05730">
    <property type="entry name" value="CFEM"/>
    <property type="match status" value="1"/>
</dbReference>
<keyword evidence="5" id="KW-0964">Secreted</keyword>
<proteinExistence type="inferred from homology"/>
<evidence type="ECO:0000256" key="7">
    <source>
        <dbReference type="ARBA" id="ARBA00022622"/>
    </source>
</evidence>
<evidence type="ECO:0000259" key="18">
    <source>
        <dbReference type="PROSITE" id="PS52012"/>
    </source>
</evidence>
<dbReference type="AlphaFoldDB" id="A0A9P8YGM0"/>
<feature type="compositionally biased region" description="Gly residues" evidence="16">
    <location>
        <begin position="135"/>
        <end position="146"/>
    </location>
</feature>